<evidence type="ECO:0000313" key="2">
    <source>
        <dbReference type="Proteomes" id="UP000439424"/>
    </source>
</evidence>
<dbReference type="AlphaFoldDB" id="A0A6I4IG32"/>
<dbReference type="RefSeq" id="WP_005136264.1">
    <property type="nucleotide sequence ID" value="NZ_JABLVF010000007.1"/>
</dbReference>
<reference evidence="1 2" key="1">
    <citation type="submission" date="2019-11" db="EMBL/GenBank/DDBJ databases">
        <title>Multidrug-resistant Acinetobacter baumannii moving toward extensively drug-resistant over fifteen years in South of Brazil.</title>
        <authorList>
            <person name="Fedrigo N.H."/>
            <person name="Cerdeira L."/>
            <person name="Fuga B."/>
            <person name="Marini P.V.B."/>
            <person name="Shinohara D.R."/>
            <person name="Carrara-Marroni F.E."/>
            <person name="Lincopan N."/>
            <person name="Tognim M.C.B."/>
        </authorList>
    </citation>
    <scope>NUCLEOTIDE SEQUENCE [LARGE SCALE GENOMIC DNA]</scope>
    <source>
        <strain evidence="1 2">Ac576</strain>
    </source>
</reference>
<dbReference type="EMBL" id="WPIP01000033">
    <property type="protein sequence ID" value="MVM91154.1"/>
    <property type="molecule type" value="Genomic_DNA"/>
</dbReference>
<evidence type="ECO:0000313" key="1">
    <source>
        <dbReference type="EMBL" id="MVM91154.1"/>
    </source>
</evidence>
<protein>
    <recommendedName>
        <fullName evidence="3">Lipoprotein</fullName>
    </recommendedName>
</protein>
<organism evidence="1 2">
    <name type="scientific">Acinetobacter baumannii</name>
    <dbReference type="NCBI Taxonomy" id="470"/>
    <lineage>
        <taxon>Bacteria</taxon>
        <taxon>Pseudomonadati</taxon>
        <taxon>Pseudomonadota</taxon>
        <taxon>Gammaproteobacteria</taxon>
        <taxon>Moraxellales</taxon>
        <taxon>Moraxellaceae</taxon>
        <taxon>Acinetobacter</taxon>
        <taxon>Acinetobacter calcoaceticus/baumannii complex</taxon>
    </lineage>
</organism>
<dbReference type="Proteomes" id="UP000439424">
    <property type="component" value="Unassembled WGS sequence"/>
</dbReference>
<comment type="caution">
    <text evidence="1">The sequence shown here is derived from an EMBL/GenBank/DDBJ whole genome shotgun (WGS) entry which is preliminary data.</text>
</comment>
<name>A0A6I4IG32_ACIBA</name>
<sequence>MKNNSRNLYLILLGLVILGLASCSNEPEITLPKVSQVGVGSAENIIKAADLHPVKMIDSTDSHDAVKKIYLFEGIQTQLEFSENYILIAWHQHDKASLDKAVRLGMAALGNDAGYFIHKVDIQGEHTEYSIQGYKLIQNSCVSKLCLIKIER</sequence>
<dbReference type="PROSITE" id="PS51257">
    <property type="entry name" value="PROKAR_LIPOPROTEIN"/>
    <property type="match status" value="1"/>
</dbReference>
<evidence type="ECO:0008006" key="3">
    <source>
        <dbReference type="Google" id="ProtNLM"/>
    </source>
</evidence>
<proteinExistence type="predicted"/>
<gene>
    <name evidence="1" type="ORF">GNY86_06435</name>
</gene>
<accession>A0A6I4IG32</accession>